<protein>
    <submittedName>
        <fullName evidence="1">Uncharacterized protein</fullName>
    </submittedName>
</protein>
<dbReference type="AlphaFoldDB" id="A0A7S3QYU0"/>
<gene>
    <name evidence="1" type="ORF">DTER00134_LOCUS12261</name>
</gene>
<evidence type="ECO:0000313" key="1">
    <source>
        <dbReference type="EMBL" id="CAE0497188.1"/>
    </source>
</evidence>
<sequence>MQHAHLTQCQPLFPLRDCAAVAVAAVAGGASLAACALQDSILLAAPTHTLPLQNFICTKREAICATDVLATCAAHGRESVAQRRLWGHGHPLNHQRWSSKLETAPCSSVAARRKGMDMDIVNKYAG</sequence>
<proteinExistence type="predicted"/>
<reference evidence="1" key="1">
    <citation type="submission" date="2021-01" db="EMBL/GenBank/DDBJ databases">
        <authorList>
            <person name="Corre E."/>
            <person name="Pelletier E."/>
            <person name="Niang G."/>
            <person name="Scheremetjew M."/>
            <person name="Finn R."/>
            <person name="Kale V."/>
            <person name="Holt S."/>
            <person name="Cochrane G."/>
            <person name="Meng A."/>
            <person name="Brown T."/>
            <person name="Cohen L."/>
        </authorList>
    </citation>
    <scope>NUCLEOTIDE SEQUENCE</scope>
    <source>
        <strain evidence="1">CCMP1320</strain>
    </source>
</reference>
<name>A0A7S3QYU0_DUNTE</name>
<accession>A0A7S3QYU0</accession>
<dbReference type="EMBL" id="HBIP01020636">
    <property type="protein sequence ID" value="CAE0497188.1"/>
    <property type="molecule type" value="Transcribed_RNA"/>
</dbReference>
<organism evidence="1">
    <name type="scientific">Dunaliella tertiolecta</name>
    <name type="common">Green alga</name>
    <dbReference type="NCBI Taxonomy" id="3047"/>
    <lineage>
        <taxon>Eukaryota</taxon>
        <taxon>Viridiplantae</taxon>
        <taxon>Chlorophyta</taxon>
        <taxon>core chlorophytes</taxon>
        <taxon>Chlorophyceae</taxon>
        <taxon>CS clade</taxon>
        <taxon>Chlamydomonadales</taxon>
        <taxon>Dunaliellaceae</taxon>
        <taxon>Dunaliella</taxon>
    </lineage>
</organism>